<organism evidence="1 2">
    <name type="scientific">Strigamia maritima</name>
    <name type="common">European centipede</name>
    <name type="synonym">Geophilus maritimus</name>
    <dbReference type="NCBI Taxonomy" id="126957"/>
    <lineage>
        <taxon>Eukaryota</taxon>
        <taxon>Metazoa</taxon>
        <taxon>Ecdysozoa</taxon>
        <taxon>Arthropoda</taxon>
        <taxon>Myriapoda</taxon>
        <taxon>Chilopoda</taxon>
        <taxon>Pleurostigmophora</taxon>
        <taxon>Geophilomorpha</taxon>
        <taxon>Linotaeniidae</taxon>
        <taxon>Strigamia</taxon>
    </lineage>
</organism>
<name>T1IR70_STRMM</name>
<dbReference type="InterPro" id="IPR044925">
    <property type="entry name" value="His-Me_finger_sf"/>
</dbReference>
<dbReference type="Proteomes" id="UP000014500">
    <property type="component" value="Unassembled WGS sequence"/>
</dbReference>
<reference evidence="1" key="2">
    <citation type="submission" date="2015-02" db="UniProtKB">
        <authorList>
            <consortium name="EnsemblMetazoa"/>
        </authorList>
    </citation>
    <scope>IDENTIFICATION</scope>
</reference>
<sequence length="337" mass="39549">MKFQKSYSHRDAKKRCKTKLEDIGKFLRAKNIFKVKAVRDNDKASDMTAIYLIKRFYADFKADAAAVEDEPPDDEHEMDNRIRNSGTHPGEYCGVWEERTFQLGSYPGTYIRPYEDFTVHLRDEPTRTNIWTIEHITRENVDHYEHRHFEMLHPWYGHEVPNDKSVFNVANIWDLVNRFICRRCECSSFPNVFHQYVKFLTELYPVVYICSGMLYIPKPNKDGTIPKDMPGPTKMMSHFFKIIVCKNKDKTFRFECYKVAPECVHKKIIDLKNYLVLREDLNADAGVNLIPRIAVNKVKETVTHPDFRGTKADPRAHRFKHICMKCAPFQSTAFPPA</sequence>
<dbReference type="SUPFAM" id="SSF54060">
    <property type="entry name" value="His-Me finger endonucleases"/>
    <property type="match status" value="1"/>
</dbReference>
<dbReference type="HOGENOM" id="CLU_746650_0_0_1"/>
<proteinExistence type="predicted"/>
<protein>
    <submittedName>
        <fullName evidence="1">Uncharacterized protein</fullName>
    </submittedName>
</protein>
<dbReference type="STRING" id="126957.T1IR70"/>
<dbReference type="Gene3D" id="3.40.570.10">
    <property type="entry name" value="Extracellular Endonuclease, subunit A"/>
    <property type="match status" value="1"/>
</dbReference>
<dbReference type="EMBL" id="JH431338">
    <property type="status" value="NOT_ANNOTATED_CDS"/>
    <property type="molecule type" value="Genomic_DNA"/>
</dbReference>
<accession>T1IR70</accession>
<dbReference type="AlphaFoldDB" id="T1IR70"/>
<reference evidence="2" key="1">
    <citation type="submission" date="2011-05" db="EMBL/GenBank/DDBJ databases">
        <authorList>
            <person name="Richards S.R."/>
            <person name="Qu J."/>
            <person name="Jiang H."/>
            <person name="Jhangiani S.N."/>
            <person name="Agravi P."/>
            <person name="Goodspeed R."/>
            <person name="Gross S."/>
            <person name="Mandapat C."/>
            <person name="Jackson L."/>
            <person name="Mathew T."/>
            <person name="Pu L."/>
            <person name="Thornton R."/>
            <person name="Saada N."/>
            <person name="Wilczek-Boney K.B."/>
            <person name="Lee S."/>
            <person name="Kovar C."/>
            <person name="Wu Y."/>
            <person name="Scherer S.E."/>
            <person name="Worley K.C."/>
            <person name="Muzny D.M."/>
            <person name="Gibbs R."/>
        </authorList>
    </citation>
    <scope>NUCLEOTIDE SEQUENCE</scope>
    <source>
        <strain evidence="2">Brora</strain>
    </source>
</reference>
<dbReference type="InterPro" id="IPR044929">
    <property type="entry name" value="DNA/RNA_non-sp_Endonuclease_sf"/>
</dbReference>
<dbReference type="EnsemblMetazoa" id="SMAR003554-RA">
    <property type="protein sequence ID" value="SMAR003554-PA"/>
    <property type="gene ID" value="SMAR003554"/>
</dbReference>
<evidence type="ECO:0000313" key="2">
    <source>
        <dbReference type="Proteomes" id="UP000014500"/>
    </source>
</evidence>
<evidence type="ECO:0000313" key="1">
    <source>
        <dbReference type="EnsemblMetazoa" id="SMAR003554-PA"/>
    </source>
</evidence>
<keyword evidence="2" id="KW-1185">Reference proteome</keyword>
<dbReference type="PhylomeDB" id="T1IR70"/>